<dbReference type="PANTHER" id="PTHR11076:SF33">
    <property type="entry name" value="DNA POLYMERASE KAPPA"/>
    <property type="match status" value="1"/>
</dbReference>
<dbReference type="Gene3D" id="1.10.150.810">
    <property type="match status" value="2"/>
</dbReference>
<dbReference type="SUPFAM" id="SSF56672">
    <property type="entry name" value="DNA/RNA polymerases"/>
    <property type="match status" value="1"/>
</dbReference>
<evidence type="ECO:0000256" key="6">
    <source>
        <dbReference type="ARBA" id="ARBA00022705"/>
    </source>
</evidence>
<dbReference type="EC" id="2.7.7.7" evidence="2"/>
<sequence>MAEFCGGALRLNDNKAGLCQEEGGLSKEDVSRILTEASEGSPFFENKKQRHQVIERRITAQQKILADASEEERNDALVKADQLLRDIENARNLSKSIVHVDMDMFYAAVEMRDDPSLREKPLGVGSNSMLATSNYVARKFGVRAAQPGFMARKLCPDLVIVPPNFKKYSAVGAVVRQVFAEYDPNFSSYSLDEACLDITEHLTGRHLLGVEERTLWRCDCDYQRQKDLKWSPTKTTDRPTDRPTDSETGDVKELEEEIVERCEKCGRPAEKIVTGSDAEGAVLELRTKVFQRTSLTCSAGIAPNTMLAKICTDKNKPNGQYQLASTREAVMGFIKDLPVRKIPGIGAATEEMLRALGVQTCSDIHAHRAELALSFSDLSLEHFMRVSLGVGSTVVGGDDDREKKSISNERTFRELSKPADLFKKLEELTEDLAQSMQDEELCGKCVTIKIKLVNFESRTRAHTVPHLIRRADEIFPIAKKLLEHEIRLAGGQLKLRLMGVRVSQLQPASASDHQQQSTLTKYFRKSPAKSPNTAKQNGLRLKRRDNDEASLFDPPGPSKKSLVPNRDNDEASLFDLPGPSKKSLVPNRDIILIDEDTDSSSSVDVKPPANYSEVVCPNCRQTIRTDRELMALNRHVDECLNRQFLLTETATNPSSARKKLRLSDSSVASPKNTRAGPSSSRKITDYLKR</sequence>
<evidence type="ECO:0000256" key="7">
    <source>
        <dbReference type="ARBA" id="ARBA00022723"/>
    </source>
</evidence>
<evidence type="ECO:0000313" key="16">
    <source>
        <dbReference type="EMBL" id="OQV23424.1"/>
    </source>
</evidence>
<keyword evidence="7" id="KW-0479">Metal-binding</keyword>
<keyword evidence="6" id="KW-0235">DNA replication</keyword>
<dbReference type="GO" id="GO:0003887">
    <property type="term" value="F:DNA-directed DNA polymerase activity"/>
    <property type="evidence" value="ECO:0007669"/>
    <property type="project" value="UniProtKB-KW"/>
</dbReference>
<feature type="region of interest" description="Disordered" evidence="14">
    <location>
        <begin position="507"/>
        <end position="580"/>
    </location>
</feature>
<dbReference type="PROSITE" id="PS50173">
    <property type="entry name" value="UMUC"/>
    <property type="match status" value="1"/>
</dbReference>
<evidence type="ECO:0000256" key="12">
    <source>
        <dbReference type="ARBA" id="ARBA00049244"/>
    </source>
</evidence>
<evidence type="ECO:0000259" key="15">
    <source>
        <dbReference type="PROSITE" id="PS50173"/>
    </source>
</evidence>
<keyword evidence="17" id="KW-1185">Reference proteome</keyword>
<dbReference type="CDD" id="cd03586">
    <property type="entry name" value="PolY_Pol_IV_kappa"/>
    <property type="match status" value="1"/>
</dbReference>
<dbReference type="InterPro" id="IPR043128">
    <property type="entry name" value="Rev_trsase/Diguanyl_cyclase"/>
</dbReference>
<dbReference type="HAMAP" id="MF_01113">
    <property type="entry name" value="DNApol_IV"/>
    <property type="match status" value="1"/>
</dbReference>
<keyword evidence="10" id="KW-0239">DNA-directed DNA polymerase</keyword>
<dbReference type="FunFam" id="3.30.1490.100:FF:000004">
    <property type="entry name" value="DNA polymerase IV"/>
    <property type="match status" value="1"/>
</dbReference>
<keyword evidence="13" id="KW-0175">Coiled coil</keyword>
<comment type="catalytic activity">
    <reaction evidence="12">
        <text>DNA(n) + a 2'-deoxyribonucleoside 5'-triphosphate = DNA(n+1) + diphosphate</text>
        <dbReference type="Rhea" id="RHEA:22508"/>
        <dbReference type="Rhea" id="RHEA-COMP:17339"/>
        <dbReference type="Rhea" id="RHEA-COMP:17340"/>
        <dbReference type="ChEBI" id="CHEBI:33019"/>
        <dbReference type="ChEBI" id="CHEBI:61560"/>
        <dbReference type="ChEBI" id="CHEBI:173112"/>
        <dbReference type="EC" id="2.7.7.7"/>
    </reaction>
</comment>
<evidence type="ECO:0000313" key="17">
    <source>
        <dbReference type="Proteomes" id="UP000192578"/>
    </source>
</evidence>
<dbReference type="InterPro" id="IPR050116">
    <property type="entry name" value="DNA_polymerase-Y"/>
</dbReference>
<evidence type="ECO:0000256" key="4">
    <source>
        <dbReference type="ARBA" id="ARBA00022679"/>
    </source>
</evidence>
<dbReference type="InterPro" id="IPR022880">
    <property type="entry name" value="DNApol_IV"/>
</dbReference>
<evidence type="ECO:0000256" key="3">
    <source>
        <dbReference type="ARBA" id="ARBA00016178"/>
    </source>
</evidence>
<evidence type="ECO:0000256" key="10">
    <source>
        <dbReference type="ARBA" id="ARBA00022932"/>
    </source>
</evidence>
<dbReference type="FunFam" id="1.10.150.810:FF:000001">
    <property type="entry name" value="DNA polymerase kappa"/>
    <property type="match status" value="1"/>
</dbReference>
<feature type="compositionally biased region" description="Polar residues" evidence="14">
    <location>
        <begin position="663"/>
        <end position="681"/>
    </location>
</feature>
<evidence type="ECO:0000256" key="9">
    <source>
        <dbReference type="ARBA" id="ARBA00022842"/>
    </source>
</evidence>
<reference evidence="17" key="1">
    <citation type="submission" date="2017-01" db="EMBL/GenBank/DDBJ databases">
        <title>Comparative genomics of anhydrobiosis in the tardigrade Hypsibius dujardini.</title>
        <authorList>
            <person name="Yoshida Y."/>
            <person name="Koutsovoulos G."/>
            <person name="Laetsch D."/>
            <person name="Stevens L."/>
            <person name="Kumar S."/>
            <person name="Horikawa D."/>
            <person name="Ishino K."/>
            <person name="Komine S."/>
            <person name="Tomita M."/>
            <person name="Blaxter M."/>
            <person name="Arakawa K."/>
        </authorList>
    </citation>
    <scope>NUCLEOTIDE SEQUENCE [LARGE SCALE GENOMIC DNA]</scope>
    <source>
        <strain evidence="17">Z151</strain>
    </source>
</reference>
<keyword evidence="8" id="KW-0227">DNA damage</keyword>
<dbReference type="InterPro" id="IPR043502">
    <property type="entry name" value="DNA/RNA_pol_sf"/>
</dbReference>
<keyword evidence="4" id="KW-0808">Transferase</keyword>
<evidence type="ECO:0000256" key="2">
    <source>
        <dbReference type="ARBA" id="ARBA00012417"/>
    </source>
</evidence>
<dbReference type="GO" id="GO:0042276">
    <property type="term" value="P:error-prone translesion synthesis"/>
    <property type="evidence" value="ECO:0007669"/>
    <property type="project" value="TreeGrafter"/>
</dbReference>
<dbReference type="EMBL" id="MTYJ01000011">
    <property type="protein sequence ID" value="OQV23424.1"/>
    <property type="molecule type" value="Genomic_DNA"/>
</dbReference>
<evidence type="ECO:0000256" key="13">
    <source>
        <dbReference type="SAM" id="Coils"/>
    </source>
</evidence>
<feature type="coiled-coil region" evidence="13">
    <location>
        <begin position="66"/>
        <end position="93"/>
    </location>
</feature>
<dbReference type="GO" id="GO:0046872">
    <property type="term" value="F:metal ion binding"/>
    <property type="evidence" value="ECO:0007669"/>
    <property type="project" value="UniProtKB-KW"/>
</dbReference>
<feature type="domain" description="UmuC" evidence="15">
    <location>
        <begin position="97"/>
        <end position="346"/>
    </location>
</feature>
<dbReference type="InterPro" id="IPR024728">
    <property type="entry name" value="PolY_HhH_motif"/>
</dbReference>
<proteinExistence type="inferred from homology"/>
<evidence type="ECO:0000256" key="5">
    <source>
        <dbReference type="ARBA" id="ARBA00022695"/>
    </source>
</evidence>
<comment type="similarity">
    <text evidence="1">Belongs to the DNA polymerase type-Y family.</text>
</comment>
<dbReference type="Pfam" id="PF11798">
    <property type="entry name" value="IMS_HHH"/>
    <property type="match status" value="1"/>
</dbReference>
<feature type="region of interest" description="Disordered" evidence="14">
    <location>
        <begin position="651"/>
        <end position="689"/>
    </location>
</feature>
<dbReference type="Gene3D" id="3.30.160.60">
    <property type="entry name" value="Classic Zinc Finger"/>
    <property type="match status" value="1"/>
</dbReference>
<evidence type="ECO:0000256" key="11">
    <source>
        <dbReference type="ARBA" id="ARBA00023204"/>
    </source>
</evidence>
<evidence type="ECO:0000256" key="14">
    <source>
        <dbReference type="SAM" id="MobiDB-lite"/>
    </source>
</evidence>
<dbReference type="GO" id="GO:0006260">
    <property type="term" value="P:DNA replication"/>
    <property type="evidence" value="ECO:0007669"/>
    <property type="project" value="UniProtKB-KW"/>
</dbReference>
<evidence type="ECO:0000256" key="1">
    <source>
        <dbReference type="ARBA" id="ARBA00010945"/>
    </source>
</evidence>
<dbReference type="Gene3D" id="3.30.70.270">
    <property type="match status" value="1"/>
</dbReference>
<gene>
    <name evidence="16" type="ORF">BV898_02546</name>
</gene>
<dbReference type="OrthoDB" id="1747274at2759"/>
<dbReference type="GO" id="GO:0005634">
    <property type="term" value="C:nucleus"/>
    <property type="evidence" value="ECO:0007669"/>
    <property type="project" value="TreeGrafter"/>
</dbReference>
<dbReference type="SUPFAM" id="SSF100879">
    <property type="entry name" value="Lesion bypass DNA polymerase (Y-family), little finger domain"/>
    <property type="match status" value="1"/>
</dbReference>
<dbReference type="GO" id="GO:0006281">
    <property type="term" value="P:DNA repair"/>
    <property type="evidence" value="ECO:0007669"/>
    <property type="project" value="UniProtKB-KW"/>
</dbReference>
<evidence type="ECO:0000256" key="8">
    <source>
        <dbReference type="ARBA" id="ARBA00022763"/>
    </source>
</evidence>
<keyword evidence="5" id="KW-0548">Nucleotidyltransferase</keyword>
<protein>
    <recommendedName>
        <fullName evidence="3">DNA polymerase kappa</fullName>
        <ecNumber evidence="2">2.7.7.7</ecNumber>
    </recommendedName>
</protein>
<dbReference type="Gene3D" id="3.40.1170.60">
    <property type="match status" value="1"/>
</dbReference>
<keyword evidence="9" id="KW-0460">Magnesium</keyword>
<dbReference type="InterPro" id="IPR017961">
    <property type="entry name" value="DNA_pol_Y-fam_little_finger"/>
</dbReference>
<dbReference type="Gene3D" id="3.30.1490.100">
    <property type="entry name" value="DNA polymerase, Y-family, little finger domain"/>
    <property type="match status" value="1"/>
</dbReference>
<dbReference type="Pfam" id="PF11799">
    <property type="entry name" value="IMS_C"/>
    <property type="match status" value="1"/>
</dbReference>
<accession>A0A1W0X7N0</accession>
<dbReference type="Pfam" id="PF00817">
    <property type="entry name" value="IMS"/>
    <property type="match status" value="1"/>
</dbReference>
<dbReference type="AlphaFoldDB" id="A0A1W0X7N0"/>
<dbReference type="InterPro" id="IPR036775">
    <property type="entry name" value="DNA_pol_Y-fam_lit_finger_sf"/>
</dbReference>
<dbReference type="InterPro" id="IPR001126">
    <property type="entry name" value="UmuC"/>
</dbReference>
<organism evidence="16 17">
    <name type="scientific">Hypsibius exemplaris</name>
    <name type="common">Freshwater tardigrade</name>
    <dbReference type="NCBI Taxonomy" id="2072580"/>
    <lineage>
        <taxon>Eukaryota</taxon>
        <taxon>Metazoa</taxon>
        <taxon>Ecdysozoa</taxon>
        <taxon>Tardigrada</taxon>
        <taxon>Eutardigrada</taxon>
        <taxon>Parachela</taxon>
        <taxon>Hypsibioidea</taxon>
        <taxon>Hypsibiidae</taxon>
        <taxon>Hypsibius</taxon>
    </lineage>
</organism>
<dbReference type="GO" id="GO:0003684">
    <property type="term" value="F:damaged DNA binding"/>
    <property type="evidence" value="ECO:0007669"/>
    <property type="project" value="InterPro"/>
</dbReference>
<feature type="region of interest" description="Disordered" evidence="14">
    <location>
        <begin position="231"/>
        <end position="252"/>
    </location>
</feature>
<dbReference type="PANTHER" id="PTHR11076">
    <property type="entry name" value="DNA REPAIR POLYMERASE UMUC / TRANSFERASE FAMILY MEMBER"/>
    <property type="match status" value="1"/>
</dbReference>
<name>A0A1W0X7N0_HYPEX</name>
<dbReference type="Proteomes" id="UP000192578">
    <property type="component" value="Unassembled WGS sequence"/>
</dbReference>
<comment type="caution">
    <text evidence="16">The sequence shown here is derived from an EMBL/GenBank/DDBJ whole genome shotgun (WGS) entry which is preliminary data.</text>
</comment>
<keyword evidence="11" id="KW-0234">DNA repair</keyword>
<feature type="compositionally biased region" description="Polar residues" evidence="14">
    <location>
        <begin position="507"/>
        <end position="520"/>
    </location>
</feature>